<organism evidence="9 10">
    <name type="scientific">Phytophthora nicotianae P10297</name>
    <dbReference type="NCBI Taxonomy" id="1317064"/>
    <lineage>
        <taxon>Eukaryota</taxon>
        <taxon>Sar</taxon>
        <taxon>Stramenopiles</taxon>
        <taxon>Oomycota</taxon>
        <taxon>Peronosporomycetes</taxon>
        <taxon>Peronosporales</taxon>
        <taxon>Peronosporaceae</taxon>
        <taxon>Phytophthora</taxon>
    </lineage>
</organism>
<feature type="domain" description="RING-type" evidence="8">
    <location>
        <begin position="443"/>
        <end position="466"/>
    </location>
</feature>
<evidence type="ECO:0000259" key="8">
    <source>
        <dbReference type="PROSITE" id="PS50089"/>
    </source>
</evidence>
<evidence type="ECO:0000256" key="7">
    <source>
        <dbReference type="SAM" id="SignalP"/>
    </source>
</evidence>
<dbReference type="Pfam" id="PF12678">
    <property type="entry name" value="zf-rbx1"/>
    <property type="match status" value="1"/>
</dbReference>
<dbReference type="Proteomes" id="UP000018948">
    <property type="component" value="Unassembled WGS sequence"/>
</dbReference>
<keyword evidence="4" id="KW-0833">Ubl conjugation pathway</keyword>
<comment type="caution">
    <text evidence="9">The sequence shown here is derived from an EMBL/GenBank/DDBJ whole genome shotgun (WGS) entry which is preliminary data.</text>
</comment>
<dbReference type="SUPFAM" id="SSF64268">
    <property type="entry name" value="PX domain"/>
    <property type="match status" value="1"/>
</dbReference>
<accession>W2ZRU8</accession>
<feature type="chain" id="PRO_5004830767" description="RING-type domain-containing protein" evidence="7">
    <location>
        <begin position="18"/>
        <end position="469"/>
    </location>
</feature>
<name>W2ZRU8_PHYNI</name>
<comment type="pathway">
    <text evidence="1">Protein modification; protein ubiquitination.</text>
</comment>
<dbReference type="SUPFAM" id="SSF57850">
    <property type="entry name" value="RING/U-box"/>
    <property type="match status" value="1"/>
</dbReference>
<evidence type="ECO:0000256" key="5">
    <source>
        <dbReference type="ARBA" id="ARBA00022833"/>
    </source>
</evidence>
<evidence type="ECO:0000313" key="9">
    <source>
        <dbReference type="EMBL" id="ETP49720.1"/>
    </source>
</evidence>
<evidence type="ECO:0000313" key="10">
    <source>
        <dbReference type="Proteomes" id="UP000018948"/>
    </source>
</evidence>
<dbReference type="GO" id="GO:0035091">
    <property type="term" value="F:phosphatidylinositol binding"/>
    <property type="evidence" value="ECO:0007669"/>
    <property type="project" value="InterPro"/>
</dbReference>
<feature type="signal peptide" evidence="7">
    <location>
        <begin position="1"/>
        <end position="17"/>
    </location>
</feature>
<reference evidence="9 10" key="1">
    <citation type="submission" date="2013-11" db="EMBL/GenBank/DDBJ databases">
        <title>The Genome Sequence of Phytophthora parasitica P10297.</title>
        <authorList>
            <consortium name="The Broad Institute Genomics Platform"/>
            <person name="Russ C."/>
            <person name="Tyler B."/>
            <person name="Panabieres F."/>
            <person name="Shan W."/>
            <person name="Tripathy S."/>
            <person name="Grunwald N."/>
            <person name="Machado M."/>
            <person name="Johnson C.S."/>
            <person name="Walker B."/>
            <person name="Young S.K."/>
            <person name="Zeng Q."/>
            <person name="Gargeya S."/>
            <person name="Fitzgerald M."/>
            <person name="Haas B."/>
            <person name="Abouelleil A."/>
            <person name="Allen A.W."/>
            <person name="Alvarado L."/>
            <person name="Arachchi H.M."/>
            <person name="Berlin A.M."/>
            <person name="Chapman S.B."/>
            <person name="Gainer-Dewar J."/>
            <person name="Goldberg J."/>
            <person name="Griggs A."/>
            <person name="Gujja S."/>
            <person name="Hansen M."/>
            <person name="Howarth C."/>
            <person name="Imamovic A."/>
            <person name="Ireland A."/>
            <person name="Larimer J."/>
            <person name="McCowan C."/>
            <person name="Murphy C."/>
            <person name="Pearson M."/>
            <person name="Poon T.W."/>
            <person name="Priest M."/>
            <person name="Roberts A."/>
            <person name="Saif S."/>
            <person name="Shea T."/>
            <person name="Sisk P."/>
            <person name="Sykes S."/>
            <person name="Wortman J."/>
            <person name="Nusbaum C."/>
            <person name="Birren B."/>
        </authorList>
    </citation>
    <scope>NUCLEOTIDE SEQUENCE [LARGE SCALE GENOMIC DNA]</scope>
    <source>
        <strain evidence="9 10">P10297</strain>
    </source>
</reference>
<evidence type="ECO:0000256" key="3">
    <source>
        <dbReference type="ARBA" id="ARBA00022771"/>
    </source>
</evidence>
<dbReference type="InterPro" id="IPR036871">
    <property type="entry name" value="PX_dom_sf"/>
</dbReference>
<evidence type="ECO:0000256" key="2">
    <source>
        <dbReference type="ARBA" id="ARBA00022723"/>
    </source>
</evidence>
<keyword evidence="7" id="KW-0732">Signal</keyword>
<dbReference type="InterPro" id="IPR001841">
    <property type="entry name" value="Znf_RING"/>
</dbReference>
<keyword evidence="2" id="KW-0479">Metal-binding</keyword>
<dbReference type="EMBL" id="ANIY01001069">
    <property type="protein sequence ID" value="ETP49720.1"/>
    <property type="molecule type" value="Genomic_DNA"/>
</dbReference>
<dbReference type="Gene3D" id="3.30.1520.10">
    <property type="entry name" value="Phox-like domain"/>
    <property type="match status" value="2"/>
</dbReference>
<evidence type="ECO:0000256" key="4">
    <source>
        <dbReference type="ARBA" id="ARBA00022786"/>
    </source>
</evidence>
<dbReference type="AlphaFoldDB" id="W2ZRU8"/>
<dbReference type="PROSITE" id="PS50089">
    <property type="entry name" value="ZF_RING_2"/>
    <property type="match status" value="1"/>
</dbReference>
<dbReference type="Gene3D" id="3.30.40.10">
    <property type="entry name" value="Zinc/RING finger domain, C3HC4 (zinc finger)"/>
    <property type="match status" value="1"/>
</dbReference>
<evidence type="ECO:0000256" key="1">
    <source>
        <dbReference type="ARBA" id="ARBA00004906"/>
    </source>
</evidence>
<gene>
    <name evidence="9" type="ORF">F442_04813</name>
</gene>
<evidence type="ECO:0000256" key="6">
    <source>
        <dbReference type="PROSITE-ProRule" id="PRU00175"/>
    </source>
</evidence>
<dbReference type="InterPro" id="IPR013083">
    <property type="entry name" value="Znf_RING/FYVE/PHD"/>
</dbReference>
<dbReference type="InterPro" id="IPR024766">
    <property type="entry name" value="Znf_RING_H2"/>
</dbReference>
<proteinExistence type="predicted"/>
<dbReference type="OrthoDB" id="8062037at2759"/>
<keyword evidence="3 6" id="KW-0863">Zinc-finger</keyword>
<dbReference type="GO" id="GO:0008270">
    <property type="term" value="F:zinc ion binding"/>
    <property type="evidence" value="ECO:0007669"/>
    <property type="project" value="UniProtKB-KW"/>
</dbReference>
<sequence>MGTWILLLSRVTAISLSFPKNEFIKLVSSPGINFASTAEDEVVRSLQAGRYCDFQYIQSASNTSAPYARYTFLLTGLGYANRPAKEWKLWKRYSQCYSFRVKLRQQTRWDVSCLKERELFQPLIQKLQKVTAEFPRKYLGYDTDSVIQERRESLADYIASLFALYTDLDVLLASCVNEGVDLSPMLVNLEQFLEIPSERKAMEVQLTRSVLLLQDVDTVDPTAVECCSCLSQSVPTDDIQITQLVEAVRSEMVKFTIAVTANKFMENGSLHAVRIQIEQSRWITAVIMKKRYSQCHELYLKLQQAVRCERLKEGHGEASESLTKTLKQLAGHEFPRKHARLDDEEIIHERCNKLAVFVLALLVVYAELDVLLSERHYLRYSGAQGDSNLQTLLTDIEHFLQIPPRWKEMKNHLVRSGLLYQDEHANERNEEATRNSSIVQLRCGHIFHDFCILEWLRSKTTCPMCRRAT</sequence>
<protein>
    <recommendedName>
        <fullName evidence="8">RING-type domain-containing protein</fullName>
    </recommendedName>
</protein>
<keyword evidence="5" id="KW-0862">Zinc</keyword>